<dbReference type="PANTHER" id="PTHR34216:SF7">
    <property type="entry name" value="POLY-BETA-1,6-N-ACETYL-D-GLUCOSAMINE N-DEACETYLASE"/>
    <property type="match status" value="1"/>
</dbReference>
<dbReference type="KEGG" id="lrz:BJI69_16395"/>
<dbReference type="Gene3D" id="3.20.20.370">
    <property type="entry name" value="Glycoside hydrolase/deacetylase"/>
    <property type="match status" value="1"/>
</dbReference>
<dbReference type="STRING" id="1440763.BJI69_16395"/>
<evidence type="ECO:0000313" key="1">
    <source>
        <dbReference type="EMBL" id="APG05323.1"/>
    </source>
</evidence>
<protein>
    <submittedName>
        <fullName evidence="1">Poly-beta-1,6-N-acetyl-D-glucosamine N-deacetylase PgaB</fullName>
    </submittedName>
</protein>
<dbReference type="NCBIfam" id="TIGR03938">
    <property type="entry name" value="deacetyl_PgaB"/>
    <property type="match status" value="1"/>
</dbReference>
<gene>
    <name evidence="1" type="ORF">BJI69_16395</name>
</gene>
<dbReference type="PATRIC" id="fig|1440763.5.peg.622"/>
<dbReference type="EMBL" id="CP017480">
    <property type="protein sequence ID" value="APG05323.1"/>
    <property type="molecule type" value="Genomic_DNA"/>
</dbReference>
<organism evidence="1 2">
    <name type="scientific">Luteibacter rhizovicinus DSM 16549</name>
    <dbReference type="NCBI Taxonomy" id="1440763"/>
    <lineage>
        <taxon>Bacteria</taxon>
        <taxon>Pseudomonadati</taxon>
        <taxon>Pseudomonadota</taxon>
        <taxon>Gammaproteobacteria</taxon>
        <taxon>Lysobacterales</taxon>
        <taxon>Rhodanobacteraceae</taxon>
        <taxon>Luteibacter</taxon>
    </lineage>
</organism>
<dbReference type="SUPFAM" id="SSF88713">
    <property type="entry name" value="Glycoside hydrolase/deacetylase"/>
    <property type="match status" value="1"/>
</dbReference>
<sequence length="627" mass="70316">MRVMRSLLFLLALLGLALPAFAQTVTPVRPSLIVLAYHDVRDDVGLRADRDPDATSTDHLISHFDWLKANGYNMVSLQQVVDASHGGAALPANAVLLTFDDGLESFYTRVWPLLRAYNYPAVAAIVGSWIDLPAGKRMPYNGSDCDRDCFLTWDQVSEMHKGGLVEFASHSWGLHEGTNGNPQGNLLPAAASLRYDDKAHVYEDEAQYRARIGADLQHSADEIAAHTGVRPRAVAWPYGAYTRVGRQVAAEHGMPVTFSLGDRLPTLEVGKTIPRLLVSGNITANRLGWLLRHLDRIEPTRAVQVDLDYVYDPDPAQQDRNLSKLLDRIKRLHPSQVWLQAYADPDGDGVADAVYFPNRHLPMRADLFSRVSWQLRTRAGVRVYAWMPVLAFRFPDGKDLPSLAGEPKPGGDHFRLAPYDPKVRAMIGDVYEDLAMHADTAGVLFSDDAYIRDTDHLGPWAKNTPAQNTQALIDFTLELSERMQKWRPQLRTARNLYALPVLQPNAEAWTAQSLPAFLKAYDMTALMAMPQLDQQSDRIGWYKHLAAQVGAVPNGFDRTLFEFATRNWRTHTPINDSDLAQRLRTVQAAGARHIGYYPDDFLHDHPDLETIRPFISASDYPYPEPTR</sequence>
<accession>A0A0G9HEI0</accession>
<keyword evidence="2" id="KW-1185">Reference proteome</keyword>
<dbReference type="Pfam" id="PF14883">
    <property type="entry name" value="GHL13"/>
    <property type="match status" value="2"/>
</dbReference>
<dbReference type="GO" id="GO:0043708">
    <property type="term" value="P:cell adhesion involved in biofilm formation"/>
    <property type="evidence" value="ECO:0007669"/>
    <property type="project" value="InterPro"/>
</dbReference>
<dbReference type="InterPro" id="IPR002509">
    <property type="entry name" value="NODB_dom"/>
</dbReference>
<dbReference type="GO" id="GO:0016810">
    <property type="term" value="F:hydrolase activity, acting on carbon-nitrogen (but not peptide) bonds"/>
    <property type="evidence" value="ECO:0007669"/>
    <property type="project" value="InterPro"/>
</dbReference>
<dbReference type="InterPro" id="IPR051398">
    <property type="entry name" value="Polysacch_Deacetylase"/>
</dbReference>
<dbReference type="InterPro" id="IPR032772">
    <property type="entry name" value="PGA_deacetylase_PgaB_C"/>
</dbReference>
<name>A0A0G9HEI0_9GAMM</name>
<dbReference type="Pfam" id="PF01522">
    <property type="entry name" value="Polysacc_deac_1"/>
    <property type="match status" value="1"/>
</dbReference>
<dbReference type="PANTHER" id="PTHR34216">
    <property type="match status" value="1"/>
</dbReference>
<dbReference type="Gene3D" id="3.20.20.80">
    <property type="entry name" value="Glycosidases"/>
    <property type="match status" value="1"/>
</dbReference>
<dbReference type="AlphaFoldDB" id="A0A0G9HEI0"/>
<dbReference type="Proteomes" id="UP000182987">
    <property type="component" value="Chromosome"/>
</dbReference>
<dbReference type="InterPro" id="IPR011330">
    <property type="entry name" value="Glyco_hydro/deAcase_b/a-brl"/>
</dbReference>
<dbReference type="InterPro" id="IPR023854">
    <property type="entry name" value="PGA_deacetylase_PgaB"/>
</dbReference>
<proteinExistence type="predicted"/>
<evidence type="ECO:0000313" key="2">
    <source>
        <dbReference type="Proteomes" id="UP000182987"/>
    </source>
</evidence>
<dbReference type="PROSITE" id="PS51677">
    <property type="entry name" value="NODB"/>
    <property type="match status" value="1"/>
</dbReference>
<dbReference type="GO" id="GO:0005975">
    <property type="term" value="P:carbohydrate metabolic process"/>
    <property type="evidence" value="ECO:0007669"/>
    <property type="project" value="InterPro"/>
</dbReference>
<reference evidence="2" key="1">
    <citation type="submission" date="2016-09" db="EMBL/GenBank/DDBJ databases">
        <authorList>
            <person name="Lysoe E."/>
        </authorList>
    </citation>
    <scope>NUCLEOTIDE SEQUENCE [LARGE SCALE GENOMIC DNA]</scope>
    <source>
        <strain evidence="2">LJ96T</strain>
    </source>
</reference>